<dbReference type="Pfam" id="PF02152">
    <property type="entry name" value="FolB"/>
    <property type="match status" value="1"/>
</dbReference>
<name>A0A381XIV3_9ZZZZ</name>
<organism evidence="9">
    <name type="scientific">marine metagenome</name>
    <dbReference type="NCBI Taxonomy" id="408172"/>
    <lineage>
        <taxon>unclassified sequences</taxon>
        <taxon>metagenomes</taxon>
        <taxon>ecological metagenomes</taxon>
    </lineage>
</organism>
<comment type="similarity">
    <text evidence="3">Belongs to the DHNA family.</text>
</comment>
<dbReference type="NCBIfam" id="TIGR00526">
    <property type="entry name" value="folB_dom"/>
    <property type="match status" value="1"/>
</dbReference>
<dbReference type="GO" id="GO:0004150">
    <property type="term" value="F:dihydroneopterin aldolase activity"/>
    <property type="evidence" value="ECO:0007669"/>
    <property type="project" value="UniProtKB-EC"/>
</dbReference>
<comment type="pathway">
    <text evidence="2">Cofactor biosynthesis; tetrahydrofolate biosynthesis; 2-amino-4-hydroxy-6-hydroxymethyl-7,8-dihydropteridine diphosphate from 7,8-dihydroneopterin triphosphate: step 3/4.</text>
</comment>
<proteinExistence type="inferred from homology"/>
<evidence type="ECO:0000256" key="1">
    <source>
        <dbReference type="ARBA" id="ARBA00001353"/>
    </source>
</evidence>
<dbReference type="Gene3D" id="3.30.1130.10">
    <property type="match status" value="1"/>
</dbReference>
<dbReference type="AlphaFoldDB" id="A0A381XIV3"/>
<comment type="catalytic activity">
    <reaction evidence="1">
        <text>7,8-dihydroneopterin = 6-hydroxymethyl-7,8-dihydropterin + glycolaldehyde</text>
        <dbReference type="Rhea" id="RHEA:10540"/>
        <dbReference type="ChEBI" id="CHEBI:17001"/>
        <dbReference type="ChEBI" id="CHEBI:17071"/>
        <dbReference type="ChEBI" id="CHEBI:44841"/>
        <dbReference type="EC" id="4.1.2.25"/>
    </reaction>
</comment>
<protein>
    <recommendedName>
        <fullName evidence="4">dihydroneopterin aldolase</fullName>
        <ecNumber evidence="4">4.1.2.25</ecNumber>
    </recommendedName>
    <alternativeName>
        <fullName evidence="7">7,8-dihydroneopterin aldolase</fullName>
    </alternativeName>
</protein>
<evidence type="ECO:0000256" key="2">
    <source>
        <dbReference type="ARBA" id="ARBA00005013"/>
    </source>
</evidence>
<dbReference type="GO" id="GO:0005737">
    <property type="term" value="C:cytoplasm"/>
    <property type="evidence" value="ECO:0007669"/>
    <property type="project" value="TreeGrafter"/>
</dbReference>
<feature type="non-terminal residue" evidence="9">
    <location>
        <position position="1"/>
    </location>
</feature>
<evidence type="ECO:0000256" key="5">
    <source>
        <dbReference type="ARBA" id="ARBA00022909"/>
    </source>
</evidence>
<evidence type="ECO:0000259" key="8">
    <source>
        <dbReference type="SMART" id="SM00905"/>
    </source>
</evidence>
<dbReference type="PANTHER" id="PTHR42844:SF1">
    <property type="entry name" value="DIHYDRONEOPTERIN ALDOLASE 1-RELATED"/>
    <property type="match status" value="1"/>
</dbReference>
<dbReference type="EC" id="4.1.2.25" evidence="4"/>
<keyword evidence="6" id="KW-0456">Lyase</keyword>
<evidence type="ECO:0000256" key="7">
    <source>
        <dbReference type="ARBA" id="ARBA00032903"/>
    </source>
</evidence>
<dbReference type="InterPro" id="IPR043133">
    <property type="entry name" value="GTP-CH-I_C/QueF"/>
</dbReference>
<reference evidence="9" key="1">
    <citation type="submission" date="2018-05" db="EMBL/GenBank/DDBJ databases">
        <authorList>
            <person name="Lanie J.A."/>
            <person name="Ng W.-L."/>
            <person name="Kazmierczak K.M."/>
            <person name="Andrzejewski T.M."/>
            <person name="Davidsen T.M."/>
            <person name="Wayne K.J."/>
            <person name="Tettelin H."/>
            <person name="Glass J.I."/>
            <person name="Rusch D."/>
            <person name="Podicherti R."/>
            <person name="Tsui H.-C.T."/>
            <person name="Winkler M.E."/>
        </authorList>
    </citation>
    <scope>NUCLEOTIDE SEQUENCE</scope>
</reference>
<keyword evidence="5" id="KW-0289">Folate biosynthesis</keyword>
<dbReference type="SUPFAM" id="SSF55620">
    <property type="entry name" value="Tetrahydrobiopterin biosynthesis enzymes-like"/>
    <property type="match status" value="1"/>
</dbReference>
<gene>
    <name evidence="9" type="ORF">METZ01_LOCUS117540</name>
</gene>
<evidence type="ECO:0000256" key="3">
    <source>
        <dbReference type="ARBA" id="ARBA00005708"/>
    </source>
</evidence>
<feature type="domain" description="Dihydroneopterin aldolase/epimerase" evidence="8">
    <location>
        <begin position="1"/>
        <end position="100"/>
    </location>
</feature>
<dbReference type="InterPro" id="IPR006157">
    <property type="entry name" value="FolB_dom"/>
</dbReference>
<dbReference type="GO" id="GO:0046656">
    <property type="term" value="P:folic acid biosynthetic process"/>
    <property type="evidence" value="ECO:0007669"/>
    <property type="project" value="UniProtKB-KW"/>
</dbReference>
<dbReference type="EMBL" id="UINC01015344">
    <property type="protein sequence ID" value="SVA64686.1"/>
    <property type="molecule type" value="Genomic_DNA"/>
</dbReference>
<dbReference type="SMART" id="SM00905">
    <property type="entry name" value="FolB"/>
    <property type="match status" value="1"/>
</dbReference>
<accession>A0A381XIV3</accession>
<sequence>VTEEERSREQDILIDIELGLDLHPAGTTDDLHQSVDYDAVCTKVEMTTSSRGFSLIETIGKEIADMLLKQHPIDQVLVRVRKPGALRTRGVPYAAIEILRSRDG</sequence>
<evidence type="ECO:0000313" key="9">
    <source>
        <dbReference type="EMBL" id="SVA64686.1"/>
    </source>
</evidence>
<dbReference type="PANTHER" id="PTHR42844">
    <property type="entry name" value="DIHYDRONEOPTERIN ALDOLASE 1-RELATED"/>
    <property type="match status" value="1"/>
</dbReference>
<dbReference type="InterPro" id="IPR006156">
    <property type="entry name" value="Dihydroneopterin_aldolase"/>
</dbReference>
<evidence type="ECO:0000256" key="6">
    <source>
        <dbReference type="ARBA" id="ARBA00023239"/>
    </source>
</evidence>
<evidence type="ECO:0000256" key="4">
    <source>
        <dbReference type="ARBA" id="ARBA00013043"/>
    </source>
</evidence>